<dbReference type="EMBL" id="JBBCAQ010000022">
    <property type="protein sequence ID" value="KAK7590438.1"/>
    <property type="molecule type" value="Genomic_DNA"/>
</dbReference>
<accession>A0AAN9TK28</accession>
<organism evidence="18 19">
    <name type="scientific">Parthenolecanium corni</name>
    <dbReference type="NCBI Taxonomy" id="536013"/>
    <lineage>
        <taxon>Eukaryota</taxon>
        <taxon>Metazoa</taxon>
        <taxon>Ecdysozoa</taxon>
        <taxon>Arthropoda</taxon>
        <taxon>Hexapoda</taxon>
        <taxon>Insecta</taxon>
        <taxon>Pterygota</taxon>
        <taxon>Neoptera</taxon>
        <taxon>Paraneoptera</taxon>
        <taxon>Hemiptera</taxon>
        <taxon>Sternorrhyncha</taxon>
        <taxon>Coccoidea</taxon>
        <taxon>Coccidae</taxon>
        <taxon>Parthenolecanium</taxon>
    </lineage>
</organism>
<dbReference type="EC" id="2.5.1.18" evidence="5"/>
<evidence type="ECO:0000256" key="14">
    <source>
        <dbReference type="ARBA" id="ARBA00038540"/>
    </source>
</evidence>
<dbReference type="FunFam" id="1.20.120.550:FF:000002">
    <property type="entry name" value="Microsomal glutathione S-transferase 1"/>
    <property type="match status" value="1"/>
</dbReference>
<comment type="subcellular location">
    <subcellularLocation>
        <location evidence="3">Endoplasmic reticulum membrane</location>
        <topology evidence="3">Multi-pass membrane protein</topology>
    </subcellularLocation>
    <subcellularLocation>
        <location evidence="2">Mitochondrion outer membrane</location>
    </subcellularLocation>
</comment>
<evidence type="ECO:0000256" key="11">
    <source>
        <dbReference type="ARBA" id="ARBA00022990"/>
    </source>
</evidence>
<evidence type="ECO:0000256" key="4">
    <source>
        <dbReference type="ARBA" id="ARBA00010459"/>
    </source>
</evidence>
<comment type="similarity">
    <text evidence="4">Belongs to the MAPEG family.</text>
</comment>
<keyword evidence="9" id="KW-0256">Endoplasmic reticulum</keyword>
<keyword evidence="11" id="KW-0007">Acetylation</keyword>
<evidence type="ECO:0000256" key="6">
    <source>
        <dbReference type="ARBA" id="ARBA00022679"/>
    </source>
</evidence>
<evidence type="ECO:0000313" key="18">
    <source>
        <dbReference type="EMBL" id="KAK7590438.1"/>
    </source>
</evidence>
<evidence type="ECO:0000256" key="17">
    <source>
        <dbReference type="SAM" id="Phobius"/>
    </source>
</evidence>
<dbReference type="GO" id="GO:0004364">
    <property type="term" value="F:glutathione transferase activity"/>
    <property type="evidence" value="ECO:0007669"/>
    <property type="project" value="UniProtKB-EC"/>
</dbReference>
<evidence type="ECO:0000256" key="8">
    <source>
        <dbReference type="ARBA" id="ARBA00022787"/>
    </source>
</evidence>
<evidence type="ECO:0000256" key="16">
    <source>
        <dbReference type="ARBA" id="ARBA00049385"/>
    </source>
</evidence>
<dbReference type="SUPFAM" id="SSF161084">
    <property type="entry name" value="MAPEG domain-like"/>
    <property type="match status" value="2"/>
</dbReference>
<comment type="function">
    <text evidence="1">Conjugation of reduced glutathione to a wide number of exogenous and endogenous hydrophobic electrophiles.</text>
</comment>
<reference evidence="18 19" key="1">
    <citation type="submission" date="2024-03" db="EMBL/GenBank/DDBJ databases">
        <title>Adaptation during the transition from Ophiocordyceps entomopathogen to insect associate is accompanied by gene loss and intensified selection.</title>
        <authorList>
            <person name="Ward C.M."/>
            <person name="Onetto C.A."/>
            <person name="Borneman A.R."/>
        </authorList>
    </citation>
    <scope>NUCLEOTIDE SEQUENCE [LARGE SCALE GENOMIC DNA]</scope>
    <source>
        <strain evidence="18">AWRI1</strain>
        <tissue evidence="18">Single Adult Female</tissue>
    </source>
</reference>
<sequence length="233" mass="27001">MYNLLNLYNPILRAFLFYASILIGKTMIMSPLTARWRFKKRVFISPEDAVLRGTRVGYDDEDIERIRRAHRNDIENIPMFLATGFIYILTDPHPFVAINLFRLYTVCRITHTYVYAIKVYPQPIRAMISIALKLDNDFQITTTAKERIDRIKRARLNDIENIPIFLAITFAYASTEPDPQTASLLLQIFTCARIVHTLVYAVYVLPQPARAAAFITGEIVTWIMIIKTAINFY</sequence>
<evidence type="ECO:0000256" key="9">
    <source>
        <dbReference type="ARBA" id="ARBA00022824"/>
    </source>
</evidence>
<dbReference type="Pfam" id="PF01124">
    <property type="entry name" value="MAPEG"/>
    <property type="match status" value="2"/>
</dbReference>
<dbReference type="InterPro" id="IPR001129">
    <property type="entry name" value="Membr-assoc_MAPEG"/>
</dbReference>
<evidence type="ECO:0000256" key="10">
    <source>
        <dbReference type="ARBA" id="ARBA00022989"/>
    </source>
</evidence>
<name>A0AAN9TK28_9HEMI</name>
<evidence type="ECO:0000256" key="3">
    <source>
        <dbReference type="ARBA" id="ARBA00004477"/>
    </source>
</evidence>
<evidence type="ECO:0000256" key="2">
    <source>
        <dbReference type="ARBA" id="ARBA00004294"/>
    </source>
</evidence>
<evidence type="ECO:0000313" key="19">
    <source>
        <dbReference type="Proteomes" id="UP001367676"/>
    </source>
</evidence>
<dbReference type="Gene3D" id="1.20.120.550">
    <property type="entry name" value="Membrane associated eicosanoid/glutathione metabolism-like domain"/>
    <property type="match status" value="2"/>
</dbReference>
<keyword evidence="6" id="KW-0808">Transferase</keyword>
<dbReference type="PANTHER" id="PTHR10689">
    <property type="entry name" value="MICROSOMAL GLUTATHIONE S-TRANSFERASE 1"/>
    <property type="match status" value="1"/>
</dbReference>
<keyword evidence="13 17" id="KW-0472">Membrane</keyword>
<proteinExistence type="inferred from homology"/>
<comment type="subunit">
    <text evidence="14">Homotrimer; The trimer binds only one molecule of glutathione.</text>
</comment>
<dbReference type="AlphaFoldDB" id="A0AAN9TK28"/>
<feature type="transmembrane region" description="Helical" evidence="17">
    <location>
        <begin position="15"/>
        <end position="34"/>
    </location>
</feature>
<keyword evidence="12" id="KW-0496">Mitochondrion</keyword>
<evidence type="ECO:0000256" key="1">
    <source>
        <dbReference type="ARBA" id="ARBA00003701"/>
    </source>
</evidence>
<comment type="catalytic activity">
    <reaction evidence="16">
        <text>RX + glutathione = an S-substituted glutathione + a halide anion + H(+)</text>
        <dbReference type="Rhea" id="RHEA:16437"/>
        <dbReference type="ChEBI" id="CHEBI:15378"/>
        <dbReference type="ChEBI" id="CHEBI:16042"/>
        <dbReference type="ChEBI" id="CHEBI:17792"/>
        <dbReference type="ChEBI" id="CHEBI:57925"/>
        <dbReference type="ChEBI" id="CHEBI:90779"/>
        <dbReference type="EC" id="2.5.1.18"/>
    </reaction>
    <physiologicalReaction direction="left-to-right" evidence="16">
        <dbReference type="Rhea" id="RHEA:16438"/>
    </physiologicalReaction>
</comment>
<dbReference type="InterPro" id="IPR023352">
    <property type="entry name" value="MAPEG-like_dom_sf"/>
</dbReference>
<evidence type="ECO:0000256" key="5">
    <source>
        <dbReference type="ARBA" id="ARBA00012452"/>
    </source>
</evidence>
<dbReference type="InterPro" id="IPR040162">
    <property type="entry name" value="MGST1-like"/>
</dbReference>
<keyword evidence="10 17" id="KW-1133">Transmembrane helix</keyword>
<dbReference type="PANTHER" id="PTHR10689:SF6">
    <property type="entry name" value="MICROSOMAL GLUTATHIONE S-TRANSFERASE 1"/>
    <property type="match status" value="1"/>
</dbReference>
<comment type="caution">
    <text evidence="18">The sequence shown here is derived from an EMBL/GenBank/DDBJ whole genome shotgun (WGS) entry which is preliminary data.</text>
</comment>
<dbReference type="GO" id="GO:0005789">
    <property type="term" value="C:endoplasmic reticulum membrane"/>
    <property type="evidence" value="ECO:0007669"/>
    <property type="project" value="UniProtKB-SubCell"/>
</dbReference>
<evidence type="ECO:0000256" key="13">
    <source>
        <dbReference type="ARBA" id="ARBA00023136"/>
    </source>
</evidence>
<evidence type="ECO:0000256" key="15">
    <source>
        <dbReference type="ARBA" id="ARBA00039397"/>
    </source>
</evidence>
<evidence type="ECO:0000256" key="12">
    <source>
        <dbReference type="ARBA" id="ARBA00023128"/>
    </source>
</evidence>
<evidence type="ECO:0000256" key="7">
    <source>
        <dbReference type="ARBA" id="ARBA00022692"/>
    </source>
</evidence>
<keyword evidence="7 17" id="KW-0812">Transmembrane</keyword>
<protein>
    <recommendedName>
        <fullName evidence="15">Microsomal glutathione S-transferase 1</fullName>
        <ecNumber evidence="5">2.5.1.18</ecNumber>
    </recommendedName>
</protein>
<dbReference type="Proteomes" id="UP001367676">
    <property type="component" value="Unassembled WGS sequence"/>
</dbReference>
<gene>
    <name evidence="18" type="ORF">V9T40_002051</name>
</gene>
<dbReference type="GO" id="GO:0005741">
    <property type="term" value="C:mitochondrial outer membrane"/>
    <property type="evidence" value="ECO:0007669"/>
    <property type="project" value="UniProtKB-SubCell"/>
</dbReference>
<keyword evidence="8" id="KW-1000">Mitochondrion outer membrane</keyword>
<keyword evidence="19" id="KW-1185">Reference proteome</keyword>